<gene>
    <name evidence="1" type="ORF">CSSPTR1EN2_LOCUS17129</name>
</gene>
<dbReference type="Proteomes" id="UP001497512">
    <property type="component" value="Chromosome 4"/>
</dbReference>
<protein>
    <submittedName>
        <fullName evidence="1">Uncharacterized protein</fullName>
    </submittedName>
</protein>
<sequence length="167" mass="18624">MKPFLSEIKLKARLSARVLRVALGFDGFPSSHAHLNRGHPGLCKNAFDGVLVSEVLFASFGPDVVQDEASEDVQWLSWVGESADMVSELPWRVVIFFQHRFPKEDEGPIDVQLPNCPRLFCKHPKLRAPCGIRRGSVAEIPPRCTRRFCIEGGFPLVGATFPQVILD</sequence>
<organism evidence="1 2">
    <name type="scientific">Sphagnum troendelagicum</name>
    <dbReference type="NCBI Taxonomy" id="128251"/>
    <lineage>
        <taxon>Eukaryota</taxon>
        <taxon>Viridiplantae</taxon>
        <taxon>Streptophyta</taxon>
        <taxon>Embryophyta</taxon>
        <taxon>Bryophyta</taxon>
        <taxon>Sphagnophytina</taxon>
        <taxon>Sphagnopsida</taxon>
        <taxon>Sphagnales</taxon>
        <taxon>Sphagnaceae</taxon>
        <taxon>Sphagnum</taxon>
    </lineage>
</organism>
<name>A0ABP0UMF5_9BRYO</name>
<accession>A0ABP0UMF5</accession>
<evidence type="ECO:0000313" key="1">
    <source>
        <dbReference type="EMBL" id="CAK9224033.1"/>
    </source>
</evidence>
<evidence type="ECO:0000313" key="2">
    <source>
        <dbReference type="Proteomes" id="UP001497512"/>
    </source>
</evidence>
<proteinExistence type="predicted"/>
<dbReference type="EMBL" id="OZ019896">
    <property type="protein sequence ID" value="CAK9224033.1"/>
    <property type="molecule type" value="Genomic_DNA"/>
</dbReference>
<reference evidence="1" key="1">
    <citation type="submission" date="2024-02" db="EMBL/GenBank/DDBJ databases">
        <authorList>
            <consortium name="ELIXIR-Norway"/>
            <consortium name="Elixir Norway"/>
        </authorList>
    </citation>
    <scope>NUCLEOTIDE SEQUENCE</scope>
</reference>
<keyword evidence="2" id="KW-1185">Reference proteome</keyword>